<gene>
    <name evidence="2" type="ORF">SAMN05216559_3542</name>
</gene>
<proteinExistence type="predicted"/>
<feature type="compositionally biased region" description="Basic and acidic residues" evidence="1">
    <location>
        <begin position="96"/>
        <end position="105"/>
    </location>
</feature>
<dbReference type="Proteomes" id="UP000199062">
    <property type="component" value="Unassembled WGS sequence"/>
</dbReference>
<name>A0A1I6M1L9_9EURY</name>
<dbReference type="RefSeq" id="WP_089818202.1">
    <property type="nucleotide sequence ID" value="NZ_FOZK01000004.1"/>
</dbReference>
<evidence type="ECO:0000313" key="3">
    <source>
        <dbReference type="Proteomes" id="UP000199062"/>
    </source>
</evidence>
<dbReference type="AlphaFoldDB" id="A0A1I6M1L9"/>
<protein>
    <submittedName>
        <fullName evidence="2">Uncharacterized protein</fullName>
    </submittedName>
</protein>
<dbReference type="STRING" id="767519.SAMN05216559_3542"/>
<dbReference type="EMBL" id="FOZK01000004">
    <property type="protein sequence ID" value="SFS09591.1"/>
    <property type="molecule type" value="Genomic_DNA"/>
</dbReference>
<accession>A0A1I6M1L9</accession>
<reference evidence="2 3" key="1">
    <citation type="submission" date="2016-10" db="EMBL/GenBank/DDBJ databases">
        <authorList>
            <person name="de Groot N.N."/>
        </authorList>
    </citation>
    <scope>NUCLEOTIDE SEQUENCE [LARGE SCALE GENOMIC DNA]</scope>
    <source>
        <strain evidence="2 3">CGMCC 1.10457</strain>
    </source>
</reference>
<keyword evidence="3" id="KW-1185">Reference proteome</keyword>
<organism evidence="2 3">
    <name type="scientific">Halomicrobium zhouii</name>
    <dbReference type="NCBI Taxonomy" id="767519"/>
    <lineage>
        <taxon>Archaea</taxon>
        <taxon>Methanobacteriati</taxon>
        <taxon>Methanobacteriota</taxon>
        <taxon>Stenosarchaea group</taxon>
        <taxon>Halobacteria</taxon>
        <taxon>Halobacteriales</taxon>
        <taxon>Haloarculaceae</taxon>
        <taxon>Halomicrobium</taxon>
    </lineage>
</organism>
<sequence length="105" mass="11836">MSSDHSDETTVHHARDPTLVRTIVEERGGYPAHLAGSEGTGDQGLLRIGFPDIEDEEFTEISWEQFEEEFEDKNMAAVYPSDEDATLDGTHPMRLVKRDAVEDEE</sequence>
<dbReference type="OrthoDB" id="240849at2157"/>
<evidence type="ECO:0000256" key="1">
    <source>
        <dbReference type="SAM" id="MobiDB-lite"/>
    </source>
</evidence>
<evidence type="ECO:0000313" key="2">
    <source>
        <dbReference type="EMBL" id="SFS09591.1"/>
    </source>
</evidence>
<feature type="region of interest" description="Disordered" evidence="1">
    <location>
        <begin position="82"/>
        <end position="105"/>
    </location>
</feature>